<sequence>MVSVDEVLSIVACILFCVTLAGFGIRFMNSGWGVYSYIMIFIVLRIVGYGIRAYIDSGAIDPSNDSYVNLIITELILLSIGVVFIMKLIVQLYDFILPKLRSQYSQEPDLFERCMVERTRFFLLPLTVLVIVGAVESTPGHSASDMDLGLVLRKVGICLLMLLGIWYFYSTFVYRNRYPANSRAFTIALAVIGLFDISIVYKVVCTFYPAAQNTTVVYFIFSPVLELIALGVLSIDLQSYFLGYPSADDIEIQPVAPNGYYQSQPTGYYDYPQQRATAPGYQ</sequence>
<keyword evidence="1" id="KW-0472">Membrane</keyword>
<feature type="transmembrane region" description="Helical" evidence="1">
    <location>
        <begin position="6"/>
        <end position="27"/>
    </location>
</feature>
<feature type="transmembrane region" description="Helical" evidence="1">
    <location>
        <begin position="151"/>
        <end position="172"/>
    </location>
</feature>
<feature type="transmembrane region" description="Helical" evidence="1">
    <location>
        <begin position="184"/>
        <end position="204"/>
    </location>
</feature>
<keyword evidence="1" id="KW-1133">Transmembrane helix</keyword>
<keyword evidence="3" id="KW-1185">Reference proteome</keyword>
<dbReference type="EMBL" id="JAAAID010002652">
    <property type="protein sequence ID" value="KAG0005930.1"/>
    <property type="molecule type" value="Genomic_DNA"/>
</dbReference>
<dbReference type="OrthoDB" id="2371717at2759"/>
<dbReference type="AlphaFoldDB" id="A0A9P6MJX2"/>
<keyword evidence="1" id="KW-0812">Transmembrane</keyword>
<feature type="transmembrane region" description="Helical" evidence="1">
    <location>
        <begin position="34"/>
        <end position="55"/>
    </location>
</feature>
<evidence type="ECO:0000313" key="2">
    <source>
        <dbReference type="EMBL" id="KAG0005930.1"/>
    </source>
</evidence>
<feature type="transmembrane region" description="Helical" evidence="1">
    <location>
        <begin position="67"/>
        <end position="90"/>
    </location>
</feature>
<organism evidence="2 3">
    <name type="scientific">Entomortierella chlamydospora</name>
    <dbReference type="NCBI Taxonomy" id="101097"/>
    <lineage>
        <taxon>Eukaryota</taxon>
        <taxon>Fungi</taxon>
        <taxon>Fungi incertae sedis</taxon>
        <taxon>Mucoromycota</taxon>
        <taxon>Mortierellomycotina</taxon>
        <taxon>Mortierellomycetes</taxon>
        <taxon>Mortierellales</taxon>
        <taxon>Mortierellaceae</taxon>
        <taxon>Entomortierella</taxon>
    </lineage>
</organism>
<evidence type="ECO:0000313" key="3">
    <source>
        <dbReference type="Proteomes" id="UP000703661"/>
    </source>
</evidence>
<feature type="transmembrane region" description="Helical" evidence="1">
    <location>
        <begin position="121"/>
        <end position="139"/>
    </location>
</feature>
<gene>
    <name evidence="2" type="ORF">BGZ80_005371</name>
</gene>
<feature type="transmembrane region" description="Helical" evidence="1">
    <location>
        <begin position="216"/>
        <end position="235"/>
    </location>
</feature>
<name>A0A9P6MJX2_9FUNG</name>
<protein>
    <submittedName>
        <fullName evidence="2">Uncharacterized protein</fullName>
    </submittedName>
</protein>
<accession>A0A9P6MJX2</accession>
<comment type="caution">
    <text evidence="2">The sequence shown here is derived from an EMBL/GenBank/DDBJ whole genome shotgun (WGS) entry which is preliminary data.</text>
</comment>
<reference evidence="2" key="1">
    <citation type="journal article" date="2020" name="Fungal Divers.">
        <title>Resolving the Mortierellaceae phylogeny through synthesis of multi-gene phylogenetics and phylogenomics.</title>
        <authorList>
            <person name="Vandepol N."/>
            <person name="Liber J."/>
            <person name="Desiro A."/>
            <person name="Na H."/>
            <person name="Kennedy M."/>
            <person name="Barry K."/>
            <person name="Grigoriev I.V."/>
            <person name="Miller A.N."/>
            <person name="O'Donnell K."/>
            <person name="Stajich J.E."/>
            <person name="Bonito G."/>
        </authorList>
    </citation>
    <scope>NUCLEOTIDE SEQUENCE</scope>
    <source>
        <strain evidence="2">NRRL 2769</strain>
    </source>
</reference>
<evidence type="ECO:0000256" key="1">
    <source>
        <dbReference type="SAM" id="Phobius"/>
    </source>
</evidence>
<dbReference type="Proteomes" id="UP000703661">
    <property type="component" value="Unassembled WGS sequence"/>
</dbReference>
<proteinExistence type="predicted"/>